<dbReference type="Gene3D" id="3.80.10.10">
    <property type="entry name" value="Ribonuclease Inhibitor"/>
    <property type="match status" value="1"/>
</dbReference>
<name>A0A286UXJ8_9AGAM</name>
<dbReference type="EMBL" id="NBII01000001">
    <property type="protein sequence ID" value="PAV24272.1"/>
    <property type="molecule type" value="Genomic_DNA"/>
</dbReference>
<sequence length="665" mass="77553">MGFPLEVIVEIIKHVLCVSDEDFSSNVYGSKFGRSHEPTSNLLLVCKAWMRIAMPYLYECVVLRTSGQIEAFMDVMNDKVIGRELKPLVRRIRLEDHFGMLTKSLLDLFPNILELYIPYPRHGEEDVGGLPYAFSKIKPEHIIIGYAGDSDSREIGAHTHFIKALSNAVKHSWTTLRSFEVYQPYPFSSHYNNLHIDTLYQALAVHPTLKRVALKAHPQRFTLDSKMIQCLFDSTTLETITLPNHFSLLGWHRENGFWRDIQSTSNPDYPLNCFFKSLSSQRSHLFDENITQRIVYFHLRSHAKQFEGEERVSMLRRRICDLRLVSQDFKQSVDNLTNLSINSSKSLKEQIMKYKTSYEYEVVSSVTCLFRKRDNIPKLLSSVFKHFSYITSLNITGEQTYELFQTGVTKLNYLEHLTIDVIWGTIQFSAISLFRNLKTLSLEYSCPSKRRGRKRTQDKVVEGKEESITRERILIPTIKALIIKGEVRKSDMKSLLNCVFRDVEYCMLSVGCDVNCKHKANSDDCNQLYMNLPNLKTLHLDKIARDVNTLSKLSGGHPGVKKLITGHLFMEINYGGLIPYFKPKLSILERLDLSGFPALQEVKFSSVRHWPWRDRELRGWYHFIDSFEEKYKLKVYNKRDEPWKKRVKTREERKESARMEDIIYM</sequence>
<keyword evidence="2" id="KW-1185">Reference proteome</keyword>
<evidence type="ECO:0000313" key="2">
    <source>
        <dbReference type="Proteomes" id="UP000217199"/>
    </source>
</evidence>
<comment type="caution">
    <text evidence="1">The sequence shown here is derived from an EMBL/GenBank/DDBJ whole genome shotgun (WGS) entry which is preliminary data.</text>
</comment>
<dbReference type="InterPro" id="IPR032675">
    <property type="entry name" value="LRR_dom_sf"/>
</dbReference>
<dbReference type="Proteomes" id="UP000217199">
    <property type="component" value="Unassembled WGS sequence"/>
</dbReference>
<dbReference type="SUPFAM" id="SSF52047">
    <property type="entry name" value="RNI-like"/>
    <property type="match status" value="1"/>
</dbReference>
<proteinExistence type="predicted"/>
<dbReference type="AlphaFoldDB" id="A0A286UXJ8"/>
<reference evidence="1 2" key="1">
    <citation type="journal article" date="2017" name="Mol. Ecol.">
        <title>Comparative and population genomic landscape of Phellinus noxius: A hypervariable fungus causing root rot in trees.</title>
        <authorList>
            <person name="Chung C.L."/>
            <person name="Lee T.J."/>
            <person name="Akiba M."/>
            <person name="Lee H.H."/>
            <person name="Kuo T.H."/>
            <person name="Liu D."/>
            <person name="Ke H.M."/>
            <person name="Yokoi T."/>
            <person name="Roa M.B."/>
            <person name="Lu M.J."/>
            <person name="Chang Y.Y."/>
            <person name="Ann P.J."/>
            <person name="Tsai J.N."/>
            <person name="Chen C.Y."/>
            <person name="Tzean S.S."/>
            <person name="Ota Y."/>
            <person name="Hattori T."/>
            <person name="Sahashi N."/>
            <person name="Liou R.F."/>
            <person name="Kikuchi T."/>
            <person name="Tsai I.J."/>
        </authorList>
    </citation>
    <scope>NUCLEOTIDE SEQUENCE [LARGE SCALE GENOMIC DNA]</scope>
    <source>
        <strain evidence="1 2">FFPRI411160</strain>
    </source>
</reference>
<accession>A0A286UXJ8</accession>
<organism evidence="1 2">
    <name type="scientific">Pyrrhoderma noxium</name>
    <dbReference type="NCBI Taxonomy" id="2282107"/>
    <lineage>
        <taxon>Eukaryota</taxon>
        <taxon>Fungi</taxon>
        <taxon>Dikarya</taxon>
        <taxon>Basidiomycota</taxon>
        <taxon>Agaricomycotina</taxon>
        <taxon>Agaricomycetes</taxon>
        <taxon>Hymenochaetales</taxon>
        <taxon>Hymenochaetaceae</taxon>
        <taxon>Pyrrhoderma</taxon>
    </lineage>
</organism>
<protein>
    <submittedName>
        <fullName evidence="1">Uncharacterized protein</fullName>
    </submittedName>
</protein>
<gene>
    <name evidence="1" type="ORF">PNOK_0134000</name>
</gene>
<evidence type="ECO:0000313" key="1">
    <source>
        <dbReference type="EMBL" id="PAV24272.1"/>
    </source>
</evidence>
<dbReference type="OrthoDB" id="2786563at2759"/>
<dbReference type="InParanoid" id="A0A286UXJ8"/>